<feature type="region of interest" description="Disordered" evidence="1">
    <location>
        <begin position="425"/>
        <end position="670"/>
    </location>
</feature>
<dbReference type="Gene3D" id="1.25.40.10">
    <property type="entry name" value="Tetratricopeptide repeat domain"/>
    <property type="match status" value="1"/>
</dbReference>
<dbReference type="SUPFAM" id="SSF52540">
    <property type="entry name" value="P-loop containing nucleoside triphosphate hydrolases"/>
    <property type="match status" value="1"/>
</dbReference>
<name>A0AA42CDS5_9PROT</name>
<accession>A0AA42CDS5</accession>
<evidence type="ECO:0000313" key="3">
    <source>
        <dbReference type="EMBL" id="MCW3475218.1"/>
    </source>
</evidence>
<dbReference type="Proteomes" id="UP001165679">
    <property type="component" value="Unassembled WGS sequence"/>
</dbReference>
<dbReference type="InterPro" id="IPR011990">
    <property type="entry name" value="TPR-like_helical_dom_sf"/>
</dbReference>
<reference evidence="3" key="2">
    <citation type="submission" date="2022-10" db="EMBL/GenBank/DDBJ databases">
        <authorList>
            <person name="Trinh H.N."/>
        </authorList>
    </citation>
    <scope>NUCLEOTIDE SEQUENCE</scope>
    <source>
        <strain evidence="3">RN2-1</strain>
    </source>
</reference>
<feature type="compositionally biased region" description="Low complexity" evidence="1">
    <location>
        <begin position="460"/>
        <end position="481"/>
    </location>
</feature>
<protein>
    <submittedName>
        <fullName evidence="3">AAA family ATPase</fullName>
    </submittedName>
</protein>
<feature type="domain" description="AAA+ ATPase" evidence="2">
    <location>
        <begin position="42"/>
        <end position="193"/>
    </location>
</feature>
<dbReference type="PANTHER" id="PTHR35894">
    <property type="entry name" value="GENERAL SECRETION PATHWAY PROTEIN A-RELATED"/>
    <property type="match status" value="1"/>
</dbReference>
<dbReference type="Pfam" id="PF13401">
    <property type="entry name" value="AAA_22"/>
    <property type="match status" value="1"/>
</dbReference>
<sequence>MYLDLYGLSFDPFELPADGHEIFMSDGYRDAISAIVQGIRDRQIFLALTGEQGAGKTTILNAVIAALAAERIRFVRVDNPSFSLQNLRALMGQIAHKSSRDVSDADVAEVFKTLTTAVADEQHVVLAIDDAHLLAPNALAFLQLMSARAQCGVPVLQFVFVGRPGFWETLAREGIHELAERIVTRPVLAPLSDEDAEQYIAFQLKRAGRTTTRVMTAEALSQTVLHARGTPGRINRILSSALAIGACRRCKTITPDIVKNAAASLPPMPGGALVGARDPVRQEPADVPHTIGARIAGWPEGIGPIVATPPPLPPARPAAAIVAMERRAAPAPGYRLRRMAQVAAGTALVIALGGAAWVRLAPSDRLNEIAAATLLGGGTGVRAAPSSAAVTSDTMPVPEVVPAPQMPANLTLAAASLSGTTEAAEAAAVDGRAETAADKGQPESANAAEPAARTGSAPEPDQAATLQQPATATPAADQPAARKPIAEAASVAAPDSGDTPPPAAGADEAAPASDTAEPSLAPQPPALPPAGADAAPAGVETSSPAPAVPAPAEAAQPAASGAGTPDAAAAPQEATAPAEPSPTPPATTAPAELEADSPTGTPAAPAPTEQPIQSAPAAGTGDVAVSRTPVPAAPEQGPARAQESPAPEGPAAPEGPVSAPLMAPAARPVAEPASITETTAAPPVLPPAAAPAGPAALQPVTIMPAVAPPPAAAGEVAITTPAASQPIPAPAPAPAPAQPQAQTQTAIGLGHGVEPPASSRGTAVSLSPAMVAAFLHRGDSMLSEGDVSGARLLYERAAAAGSGPASTGAGKTYDPVFLAEIGARGIQGNPDRASAWYQKAIALGDREAGDRLKKLKSQAGQ</sequence>
<proteinExistence type="predicted"/>
<feature type="compositionally biased region" description="Basic and acidic residues" evidence="1">
    <location>
        <begin position="431"/>
        <end position="441"/>
    </location>
</feature>
<dbReference type="InterPro" id="IPR049945">
    <property type="entry name" value="AAA_22"/>
</dbReference>
<feature type="compositionally biased region" description="Low complexity" evidence="1">
    <location>
        <begin position="588"/>
        <end position="607"/>
    </location>
</feature>
<gene>
    <name evidence="3" type="ORF">OL599_11615</name>
</gene>
<dbReference type="GO" id="GO:0016887">
    <property type="term" value="F:ATP hydrolysis activity"/>
    <property type="evidence" value="ECO:0007669"/>
    <property type="project" value="InterPro"/>
</dbReference>
<dbReference type="PANTHER" id="PTHR35894:SF1">
    <property type="entry name" value="PHOSPHORIBULOKINASE _ URIDINE KINASE FAMILY"/>
    <property type="match status" value="1"/>
</dbReference>
<feature type="compositionally biased region" description="Low complexity" evidence="1">
    <location>
        <begin position="492"/>
        <end position="520"/>
    </location>
</feature>
<dbReference type="EMBL" id="JAPDNT010000007">
    <property type="protein sequence ID" value="MCW3475218.1"/>
    <property type="molecule type" value="Genomic_DNA"/>
</dbReference>
<feature type="compositionally biased region" description="Low complexity" evidence="1">
    <location>
        <begin position="643"/>
        <end position="660"/>
    </location>
</feature>
<dbReference type="SUPFAM" id="SSF81901">
    <property type="entry name" value="HCP-like"/>
    <property type="match status" value="1"/>
</dbReference>
<comment type="caution">
    <text evidence="3">The sequence shown here is derived from an EMBL/GenBank/DDBJ whole genome shotgun (WGS) entry which is preliminary data.</text>
</comment>
<dbReference type="AlphaFoldDB" id="A0AA42CDS5"/>
<dbReference type="Gene3D" id="3.40.50.300">
    <property type="entry name" value="P-loop containing nucleotide triphosphate hydrolases"/>
    <property type="match status" value="1"/>
</dbReference>
<dbReference type="RefSeq" id="WP_264713913.1">
    <property type="nucleotide sequence ID" value="NZ_JAPDNT010000007.1"/>
</dbReference>
<keyword evidence="4" id="KW-1185">Reference proteome</keyword>
<dbReference type="SMART" id="SM00382">
    <property type="entry name" value="AAA"/>
    <property type="match status" value="1"/>
</dbReference>
<dbReference type="InterPro" id="IPR003593">
    <property type="entry name" value="AAA+_ATPase"/>
</dbReference>
<dbReference type="CDD" id="cd00009">
    <property type="entry name" value="AAA"/>
    <property type="match status" value="1"/>
</dbReference>
<organism evidence="3 4">
    <name type="scientific">Limobrevibacterium gyesilva</name>
    <dbReference type="NCBI Taxonomy" id="2991712"/>
    <lineage>
        <taxon>Bacteria</taxon>
        <taxon>Pseudomonadati</taxon>
        <taxon>Pseudomonadota</taxon>
        <taxon>Alphaproteobacteria</taxon>
        <taxon>Acetobacterales</taxon>
        <taxon>Acetobacteraceae</taxon>
        <taxon>Limobrevibacterium</taxon>
    </lineage>
</organism>
<evidence type="ECO:0000256" key="1">
    <source>
        <dbReference type="SAM" id="MobiDB-lite"/>
    </source>
</evidence>
<feature type="compositionally biased region" description="Low complexity" evidence="1">
    <location>
        <begin position="529"/>
        <end position="578"/>
    </location>
</feature>
<reference evidence="3" key="1">
    <citation type="submission" date="2022-09" db="EMBL/GenBank/DDBJ databases">
        <title>Rhodovastum sp. nov. RN2-1 isolated from soil in Seongnam, South Korea.</title>
        <authorList>
            <person name="Le N.T."/>
        </authorList>
    </citation>
    <scope>NUCLEOTIDE SEQUENCE</scope>
    <source>
        <strain evidence="3">RN2-1</strain>
    </source>
</reference>
<evidence type="ECO:0000313" key="4">
    <source>
        <dbReference type="Proteomes" id="UP001165679"/>
    </source>
</evidence>
<dbReference type="InterPro" id="IPR027417">
    <property type="entry name" value="P-loop_NTPase"/>
</dbReference>
<dbReference type="InterPro" id="IPR052026">
    <property type="entry name" value="ExeA_AAA_ATPase_DNA-bind"/>
</dbReference>
<evidence type="ECO:0000259" key="2">
    <source>
        <dbReference type="SMART" id="SM00382"/>
    </source>
</evidence>